<reference evidence="1" key="1">
    <citation type="submission" date="2022-08" db="EMBL/GenBank/DDBJ databases">
        <authorList>
            <person name="Gutierrez-Valencia J."/>
        </authorList>
    </citation>
    <scope>NUCLEOTIDE SEQUENCE</scope>
</reference>
<dbReference type="Proteomes" id="UP001154282">
    <property type="component" value="Unassembled WGS sequence"/>
</dbReference>
<keyword evidence="2" id="KW-1185">Reference proteome</keyword>
<proteinExistence type="predicted"/>
<sequence length="10" mass="939">MGATGEDSTA</sequence>
<evidence type="ECO:0000313" key="1">
    <source>
        <dbReference type="EMBL" id="CAI0544438.1"/>
    </source>
</evidence>
<comment type="caution">
    <text evidence="1">The sequence shown here is derived from an EMBL/GenBank/DDBJ whole genome shotgun (WGS) entry which is preliminary data.</text>
</comment>
<gene>
    <name evidence="1" type="ORF">LITE_LOCUS43185</name>
</gene>
<organism evidence="1 2">
    <name type="scientific">Linum tenue</name>
    <dbReference type="NCBI Taxonomy" id="586396"/>
    <lineage>
        <taxon>Eukaryota</taxon>
        <taxon>Viridiplantae</taxon>
        <taxon>Streptophyta</taxon>
        <taxon>Embryophyta</taxon>
        <taxon>Tracheophyta</taxon>
        <taxon>Spermatophyta</taxon>
        <taxon>Magnoliopsida</taxon>
        <taxon>eudicotyledons</taxon>
        <taxon>Gunneridae</taxon>
        <taxon>Pentapetalae</taxon>
        <taxon>rosids</taxon>
        <taxon>fabids</taxon>
        <taxon>Malpighiales</taxon>
        <taxon>Linaceae</taxon>
        <taxon>Linum</taxon>
    </lineage>
</organism>
<protein>
    <submittedName>
        <fullName evidence="1">Uncharacterized protein</fullName>
    </submittedName>
</protein>
<dbReference type="EMBL" id="CAMGYJ010000009">
    <property type="protein sequence ID" value="CAI0544438.1"/>
    <property type="molecule type" value="Genomic_DNA"/>
</dbReference>
<name>A0AAV0QJX3_9ROSI</name>
<accession>A0AAV0QJX3</accession>
<evidence type="ECO:0000313" key="2">
    <source>
        <dbReference type="Proteomes" id="UP001154282"/>
    </source>
</evidence>